<dbReference type="Proteomes" id="UP000253999">
    <property type="component" value="Unassembled WGS sequence"/>
</dbReference>
<accession>A0A369Z762</accession>
<evidence type="ECO:0000313" key="2">
    <source>
        <dbReference type="EMBL" id="RDF00371.1"/>
    </source>
</evidence>
<feature type="domain" description="UvrD-like helicase C-terminal" evidence="1">
    <location>
        <begin position="37"/>
        <end position="88"/>
    </location>
</feature>
<dbReference type="RefSeq" id="WP_111313572.1">
    <property type="nucleotide sequence ID" value="NZ_CAUPAH010000009.1"/>
</dbReference>
<organism evidence="2 3">
    <name type="scientific">Haemophilus parahaemolyticus</name>
    <dbReference type="NCBI Taxonomy" id="735"/>
    <lineage>
        <taxon>Bacteria</taxon>
        <taxon>Pseudomonadati</taxon>
        <taxon>Pseudomonadota</taxon>
        <taxon>Gammaproteobacteria</taxon>
        <taxon>Pasteurellales</taxon>
        <taxon>Pasteurellaceae</taxon>
        <taxon>Haemophilus</taxon>
    </lineage>
</organism>
<proteinExistence type="predicted"/>
<dbReference type="EMBL" id="QEQD01000011">
    <property type="protein sequence ID" value="RDF00371.1"/>
    <property type="molecule type" value="Genomic_DNA"/>
</dbReference>
<dbReference type="InterPro" id="IPR027785">
    <property type="entry name" value="UvrD-like_helicase_C"/>
</dbReference>
<dbReference type="InterPro" id="IPR027417">
    <property type="entry name" value="P-loop_NTPase"/>
</dbReference>
<dbReference type="CDD" id="cd18809">
    <property type="entry name" value="SF1_C_RecD"/>
    <property type="match status" value="1"/>
</dbReference>
<name>A0A369Z762_HAEPH</name>
<dbReference type="AlphaFoldDB" id="A0A369Z762"/>
<dbReference type="SUPFAM" id="SSF52540">
    <property type="entry name" value="P-loop containing nucleoside triphosphate hydrolases"/>
    <property type="match status" value="1"/>
</dbReference>
<sequence length="89" mass="10323">MQLKIAKRQGLLKGQEAGFMWHYWWKDRVFFISTKSIFASTVHKTQGATLDSSFVYTSDFAAAKNIDLELYYQLLCVAITRAKNQVHFI</sequence>
<evidence type="ECO:0000259" key="1">
    <source>
        <dbReference type="Pfam" id="PF13538"/>
    </source>
</evidence>
<dbReference type="Pfam" id="PF13538">
    <property type="entry name" value="UvrD_C_2"/>
    <property type="match status" value="1"/>
</dbReference>
<dbReference type="Gene3D" id="3.40.50.300">
    <property type="entry name" value="P-loop containing nucleotide triphosphate hydrolases"/>
    <property type="match status" value="1"/>
</dbReference>
<comment type="caution">
    <text evidence="2">The sequence shown here is derived from an EMBL/GenBank/DDBJ whole genome shotgun (WGS) entry which is preliminary data.</text>
</comment>
<reference evidence="2 3" key="1">
    <citation type="submission" date="2018-05" db="EMBL/GenBank/DDBJ databases">
        <title>Draft Genome Sequences for a Diverse set of 7 Haemophilus Species.</title>
        <authorList>
            <person name="Nichols M."/>
            <person name="Topaz N."/>
            <person name="Wang X."/>
            <person name="Wang X."/>
            <person name="Boxrud D."/>
        </authorList>
    </citation>
    <scope>NUCLEOTIDE SEQUENCE [LARGE SCALE GENOMIC DNA]</scope>
    <source>
        <strain evidence="2 3">C2010039593</strain>
    </source>
</reference>
<gene>
    <name evidence="2" type="ORF">DPV98_09760</name>
</gene>
<protein>
    <recommendedName>
        <fullName evidence="1">UvrD-like helicase C-terminal domain-containing protein</fullName>
    </recommendedName>
</protein>
<evidence type="ECO:0000313" key="3">
    <source>
        <dbReference type="Proteomes" id="UP000253999"/>
    </source>
</evidence>